<evidence type="ECO:0000256" key="1">
    <source>
        <dbReference type="ARBA" id="ARBA00023125"/>
    </source>
</evidence>
<dbReference type="GO" id="GO:0000228">
    <property type="term" value="C:nuclear chromosome"/>
    <property type="evidence" value="ECO:0007669"/>
    <property type="project" value="TreeGrafter"/>
</dbReference>
<dbReference type="PANTHER" id="PTHR35144:SF2">
    <property type="entry name" value="MEIOSIS-SPECIFIC TRANSCRIPTION FACTOR NDT80"/>
    <property type="match status" value="1"/>
</dbReference>
<dbReference type="InterPro" id="IPR008967">
    <property type="entry name" value="p53-like_TF_DNA-bd_sf"/>
</dbReference>
<comment type="caution">
    <text evidence="5">The sequence shown here is derived from an EMBL/GenBank/DDBJ whole genome shotgun (WGS) entry which is preliminary data.</text>
</comment>
<accession>A0A9P6XG52</accession>
<dbReference type="Pfam" id="PF05224">
    <property type="entry name" value="NDT80_PhoG"/>
    <property type="match status" value="1"/>
</dbReference>
<protein>
    <recommendedName>
        <fullName evidence="4">NDT80 domain-containing protein</fullName>
    </recommendedName>
</protein>
<evidence type="ECO:0000313" key="6">
    <source>
        <dbReference type="Proteomes" id="UP000716291"/>
    </source>
</evidence>
<dbReference type="PROSITE" id="PS51517">
    <property type="entry name" value="NDT80"/>
    <property type="match status" value="1"/>
</dbReference>
<name>A0A9P6XG52_RHIOR</name>
<feature type="compositionally biased region" description="Polar residues" evidence="3">
    <location>
        <begin position="339"/>
        <end position="351"/>
    </location>
</feature>
<organism evidence="5 6">
    <name type="scientific">Rhizopus oryzae</name>
    <name type="common">Mucormycosis agent</name>
    <name type="synonym">Rhizopus arrhizus var. delemar</name>
    <dbReference type="NCBI Taxonomy" id="64495"/>
    <lineage>
        <taxon>Eukaryota</taxon>
        <taxon>Fungi</taxon>
        <taxon>Fungi incertae sedis</taxon>
        <taxon>Mucoromycota</taxon>
        <taxon>Mucoromycotina</taxon>
        <taxon>Mucoromycetes</taxon>
        <taxon>Mucorales</taxon>
        <taxon>Mucorineae</taxon>
        <taxon>Rhizopodaceae</taxon>
        <taxon>Rhizopus</taxon>
    </lineage>
</organism>
<evidence type="ECO:0000259" key="4">
    <source>
        <dbReference type="PROSITE" id="PS51517"/>
    </source>
</evidence>
<dbReference type="GO" id="GO:0051321">
    <property type="term" value="P:meiotic cell cycle"/>
    <property type="evidence" value="ECO:0007669"/>
    <property type="project" value="TreeGrafter"/>
</dbReference>
<dbReference type="OrthoDB" id="2288358at2759"/>
<dbReference type="GO" id="GO:0003700">
    <property type="term" value="F:DNA-binding transcription factor activity"/>
    <property type="evidence" value="ECO:0007669"/>
    <property type="project" value="UniProtKB-UniRule"/>
</dbReference>
<feature type="domain" description="NDT80" evidence="4">
    <location>
        <begin position="1"/>
        <end position="228"/>
    </location>
</feature>
<dbReference type="Gene3D" id="2.60.40.1390">
    <property type="entry name" value="NDT80 DNA-binding domain"/>
    <property type="match status" value="2"/>
</dbReference>
<evidence type="ECO:0000256" key="2">
    <source>
        <dbReference type="PROSITE-ProRule" id="PRU00850"/>
    </source>
</evidence>
<dbReference type="InterPro" id="IPR024061">
    <property type="entry name" value="NDT80_DNA-bd_dom"/>
</dbReference>
<proteinExistence type="predicted"/>
<dbReference type="InterPro" id="IPR037141">
    <property type="entry name" value="NDT80_DNA-bd_dom_sf"/>
</dbReference>
<feature type="DNA-binding region" description="NDT80" evidence="2">
    <location>
        <begin position="1"/>
        <end position="228"/>
    </location>
</feature>
<dbReference type="GO" id="GO:0003677">
    <property type="term" value="F:DNA binding"/>
    <property type="evidence" value="ECO:0007669"/>
    <property type="project" value="UniProtKB-KW"/>
</dbReference>
<evidence type="ECO:0000313" key="5">
    <source>
        <dbReference type="EMBL" id="KAG1312918.1"/>
    </source>
</evidence>
<dbReference type="Proteomes" id="UP000716291">
    <property type="component" value="Unassembled WGS sequence"/>
</dbReference>
<keyword evidence="6" id="KW-1185">Reference proteome</keyword>
<dbReference type="EMBL" id="JAANQT010000236">
    <property type="protein sequence ID" value="KAG1312918.1"/>
    <property type="molecule type" value="Genomic_DNA"/>
</dbReference>
<sequence>MPVSSFINTTIDRDQPSYDRLIHLKDAPLVPIHDFFGQSNNIYDIYDDSNDSNEFNRKRYMVTLDCKMDRGFFFTSDCHWTCYRRNYFQVTASFSIPGLTSNDFLALRLPSKMSRIQGLFVRLRACTSDNSMKSIALTQMTPKRDKGPQREPPILSVSLENSTITFERLQFKVATANNGKKRATQQYFRLVFELLAQLDDNEFHVVSDCYSEPLVVRGRSPGHYNSDPLEPRRRSRKLSEPQYIFMPPPPPPPPAIITNSSTPDGSFQMMASQNYFHTRSQSVNDTFHRQNKVYEQYDDNVGIVRALKNWRNQRQGTNDEYEDYMTDFNSSFPSSSSSTTQQWASIQFKQE</sequence>
<gene>
    <name evidence="5" type="ORF">G6F64_002644</name>
</gene>
<keyword evidence="1 2" id="KW-0238">DNA-binding</keyword>
<feature type="region of interest" description="Disordered" evidence="3">
    <location>
        <begin position="324"/>
        <end position="351"/>
    </location>
</feature>
<dbReference type="SUPFAM" id="SSF49417">
    <property type="entry name" value="p53-like transcription factors"/>
    <property type="match status" value="1"/>
</dbReference>
<evidence type="ECO:0000256" key="3">
    <source>
        <dbReference type="SAM" id="MobiDB-lite"/>
    </source>
</evidence>
<reference evidence="5" key="1">
    <citation type="journal article" date="2020" name="Microb. Genom.">
        <title>Genetic diversity of clinical and environmental Mucorales isolates obtained from an investigation of mucormycosis cases among solid organ transplant recipients.</title>
        <authorList>
            <person name="Nguyen M.H."/>
            <person name="Kaul D."/>
            <person name="Muto C."/>
            <person name="Cheng S.J."/>
            <person name="Richter R.A."/>
            <person name="Bruno V.M."/>
            <person name="Liu G."/>
            <person name="Beyhan S."/>
            <person name="Sundermann A.J."/>
            <person name="Mounaud S."/>
            <person name="Pasculle A.W."/>
            <person name="Nierman W.C."/>
            <person name="Driscoll E."/>
            <person name="Cumbie R."/>
            <person name="Clancy C.J."/>
            <person name="Dupont C.L."/>
        </authorList>
    </citation>
    <scope>NUCLEOTIDE SEQUENCE</scope>
    <source>
        <strain evidence="5">GL11</strain>
    </source>
</reference>
<dbReference type="InterPro" id="IPR052605">
    <property type="entry name" value="Fungal_trans_regulator"/>
</dbReference>
<dbReference type="PANTHER" id="PTHR35144">
    <property type="entry name" value="MEIOSIS-SPECIFIC TRANSCRIPTION FACTOR NDT80"/>
    <property type="match status" value="1"/>
</dbReference>
<dbReference type="GO" id="GO:0045944">
    <property type="term" value="P:positive regulation of transcription by RNA polymerase II"/>
    <property type="evidence" value="ECO:0007669"/>
    <property type="project" value="TreeGrafter"/>
</dbReference>
<dbReference type="AlphaFoldDB" id="A0A9P6XG52"/>